<evidence type="ECO:0000313" key="2">
    <source>
        <dbReference type="EMBL" id="KAJ8440977.1"/>
    </source>
</evidence>
<gene>
    <name evidence="2" type="ORF">Cgig2_020006</name>
</gene>
<proteinExistence type="predicted"/>
<keyword evidence="3" id="KW-1185">Reference proteome</keyword>
<name>A0A9Q1KCY1_9CARY</name>
<feature type="compositionally biased region" description="Low complexity" evidence="1">
    <location>
        <begin position="94"/>
        <end position="113"/>
    </location>
</feature>
<protein>
    <submittedName>
        <fullName evidence="2">Uncharacterized protein</fullName>
    </submittedName>
</protein>
<evidence type="ECO:0000313" key="3">
    <source>
        <dbReference type="Proteomes" id="UP001153076"/>
    </source>
</evidence>
<dbReference type="Proteomes" id="UP001153076">
    <property type="component" value="Unassembled WGS sequence"/>
</dbReference>
<dbReference type="CDD" id="cd00303">
    <property type="entry name" value="retropepsin_like"/>
    <property type="match status" value="1"/>
</dbReference>
<organism evidence="2 3">
    <name type="scientific">Carnegiea gigantea</name>
    <dbReference type="NCBI Taxonomy" id="171969"/>
    <lineage>
        <taxon>Eukaryota</taxon>
        <taxon>Viridiplantae</taxon>
        <taxon>Streptophyta</taxon>
        <taxon>Embryophyta</taxon>
        <taxon>Tracheophyta</taxon>
        <taxon>Spermatophyta</taxon>
        <taxon>Magnoliopsida</taxon>
        <taxon>eudicotyledons</taxon>
        <taxon>Gunneridae</taxon>
        <taxon>Pentapetalae</taxon>
        <taxon>Caryophyllales</taxon>
        <taxon>Cactineae</taxon>
        <taxon>Cactaceae</taxon>
        <taxon>Cactoideae</taxon>
        <taxon>Echinocereeae</taxon>
        <taxon>Carnegiea</taxon>
    </lineage>
</organism>
<reference evidence="2" key="1">
    <citation type="submission" date="2022-04" db="EMBL/GenBank/DDBJ databases">
        <title>Carnegiea gigantea Genome sequencing and assembly v2.</title>
        <authorList>
            <person name="Copetti D."/>
            <person name="Sanderson M.J."/>
            <person name="Burquez A."/>
            <person name="Wojciechowski M.F."/>
        </authorList>
    </citation>
    <scope>NUCLEOTIDE SEQUENCE</scope>
    <source>
        <strain evidence="2">SGP5-SGP5p</strain>
        <tissue evidence="2">Aerial part</tissue>
    </source>
</reference>
<sequence>MDEKRRQNKSQLESVKGGSAFKEVGHINNQCEQINGQLASQREAQERAHAQLRELITGLSVQVMQFTNRANDNGTNRGGSVTSTYQKLYPRGNVAGSQSGSRSAVSSTGSVTSKPRKALQGMKSFQTMRNITGKVGSRPIHILVDSGGTHNFLDSTTAKKMRCALLRIPPLVVVVAGGA</sequence>
<feature type="region of interest" description="Disordered" evidence="1">
    <location>
        <begin position="91"/>
        <end position="120"/>
    </location>
</feature>
<dbReference type="EMBL" id="JAKOGI010000180">
    <property type="protein sequence ID" value="KAJ8440977.1"/>
    <property type="molecule type" value="Genomic_DNA"/>
</dbReference>
<dbReference type="Gene3D" id="2.40.70.10">
    <property type="entry name" value="Acid Proteases"/>
    <property type="match status" value="1"/>
</dbReference>
<feature type="region of interest" description="Disordered" evidence="1">
    <location>
        <begin position="1"/>
        <end position="21"/>
    </location>
</feature>
<accession>A0A9Q1KCY1</accession>
<comment type="caution">
    <text evidence="2">The sequence shown here is derived from an EMBL/GenBank/DDBJ whole genome shotgun (WGS) entry which is preliminary data.</text>
</comment>
<dbReference type="InterPro" id="IPR021109">
    <property type="entry name" value="Peptidase_aspartic_dom_sf"/>
</dbReference>
<dbReference type="OrthoDB" id="1302771at2759"/>
<evidence type="ECO:0000256" key="1">
    <source>
        <dbReference type="SAM" id="MobiDB-lite"/>
    </source>
</evidence>
<dbReference type="AlphaFoldDB" id="A0A9Q1KCY1"/>